<evidence type="ECO:0000313" key="2">
    <source>
        <dbReference type="Proteomes" id="UP000318571"/>
    </source>
</evidence>
<accession>A0A553NUD6</accession>
<dbReference type="PANTHER" id="PTHR47331">
    <property type="entry name" value="PHD-TYPE DOMAIN-CONTAINING PROTEIN"/>
    <property type="match status" value="1"/>
</dbReference>
<gene>
    <name evidence="1" type="ORF">TCAL_11975</name>
</gene>
<dbReference type="EMBL" id="VCGU01000010">
    <property type="protein sequence ID" value="TRY69050.1"/>
    <property type="molecule type" value="Genomic_DNA"/>
</dbReference>
<name>A0A553NUD6_TIGCA</name>
<dbReference type="PANTHER" id="PTHR47331:SF5">
    <property type="entry name" value="RIBONUCLEASE H"/>
    <property type="match status" value="1"/>
</dbReference>
<dbReference type="OMA" id="ICPHINT"/>
<evidence type="ECO:0000313" key="1">
    <source>
        <dbReference type="EMBL" id="TRY69050.1"/>
    </source>
</evidence>
<comment type="caution">
    <text evidence="1">The sequence shown here is derived from an EMBL/GenBank/DDBJ whole genome shotgun (WGS) entry which is preliminary data.</text>
</comment>
<sequence length="693" mass="78893">MATKDALSLLEPIEVEEPMDARAGIRFLQKKMSIKKRSITLQLKDLQSDLASSPKRSRTALRHKSAALKKVVSELRGIVDEALELEEDEEELIKLEEYFVREQSRALIIIGEVDEHIEERLDEASTSFHSGQTALEQYRDQERNRIRSELEKIQAQARITKELEGELNSKLEQLDLGERAQDFDEYEATLKNPPLGVSRRPKTTFNPTEWMESTLSNNLPNTFHAPSPSRSSIRSEVPVFDGNPLNFMNWANMFESLVHNTHCSVAEKMGLLRASLGHVCLKLIDGFTNSPADYGEALKLILHRYGDPQELRRAHLQALRDIPRVRDGDPKNFPSFADGIQGHLRVVIRLLPRGDGLLTVLMDELSHKMDREHFFHWDNFAKDLEEDEKIHAFGDWAMERARRDRYFQSDVSEGTRNRNKLKAQVNGIESKPVDRSKPCQICRGMHKEKNCEKFKIAPTPKKREMARNFGLCYLCLESDHYSSICPHINTWSCRKDGCGGSHHSWLHMEKDNTKEVGPSPKKNDSSVQLNSVHRNGCLGVIPVLCSFNNREFMVNALVDEGSDTSVVSESLVTKLGIRRPKKTAVRLNLVSKEVDQHLSSVKFDIRGPLSHDRSSFQALVLTQVCPNLKPLSWNKKKNELAHLEDLPLMECDQQVDVLIGLDHGDLLVPLEVRKGGPEEPYAMRCKLGWVVRG</sequence>
<proteinExistence type="predicted"/>
<feature type="non-terminal residue" evidence="1">
    <location>
        <position position="693"/>
    </location>
</feature>
<dbReference type="Pfam" id="PF03564">
    <property type="entry name" value="DUF1759"/>
    <property type="match status" value="1"/>
</dbReference>
<organism evidence="1 2">
    <name type="scientific">Tigriopus californicus</name>
    <name type="common">Marine copepod</name>
    <dbReference type="NCBI Taxonomy" id="6832"/>
    <lineage>
        <taxon>Eukaryota</taxon>
        <taxon>Metazoa</taxon>
        <taxon>Ecdysozoa</taxon>
        <taxon>Arthropoda</taxon>
        <taxon>Crustacea</taxon>
        <taxon>Multicrustacea</taxon>
        <taxon>Hexanauplia</taxon>
        <taxon>Copepoda</taxon>
        <taxon>Harpacticoida</taxon>
        <taxon>Harpacticidae</taxon>
        <taxon>Tigriopus</taxon>
    </lineage>
</organism>
<dbReference type="InterPro" id="IPR021109">
    <property type="entry name" value="Peptidase_aspartic_dom_sf"/>
</dbReference>
<dbReference type="AlphaFoldDB" id="A0A553NUD6"/>
<protein>
    <submittedName>
        <fullName evidence="1">Uncharacterized protein</fullName>
    </submittedName>
</protein>
<dbReference type="InterPro" id="IPR005312">
    <property type="entry name" value="DUF1759"/>
</dbReference>
<dbReference type="Gene3D" id="2.40.70.10">
    <property type="entry name" value="Acid Proteases"/>
    <property type="match status" value="1"/>
</dbReference>
<reference evidence="1 2" key="1">
    <citation type="journal article" date="2018" name="Nat. Ecol. Evol.">
        <title>Genomic signatures of mitonuclear coevolution across populations of Tigriopus californicus.</title>
        <authorList>
            <person name="Barreto F.S."/>
            <person name="Watson E.T."/>
            <person name="Lima T.G."/>
            <person name="Willett C.S."/>
            <person name="Edmands S."/>
            <person name="Li W."/>
            <person name="Burton R.S."/>
        </authorList>
    </citation>
    <scope>NUCLEOTIDE SEQUENCE [LARGE SCALE GENOMIC DNA]</scope>
    <source>
        <strain evidence="1 2">San Diego</strain>
    </source>
</reference>
<dbReference type="STRING" id="6832.A0A553NUD6"/>
<keyword evidence="2" id="KW-1185">Reference proteome</keyword>
<dbReference type="Proteomes" id="UP000318571">
    <property type="component" value="Chromosome 1"/>
</dbReference>